<protein>
    <submittedName>
        <fullName evidence="2">Uncharacterized protein</fullName>
    </submittedName>
</protein>
<reference evidence="2" key="1">
    <citation type="journal article" date="2023" name="Science">
        <title>Genome structures resolve the early diversification of teleost fishes.</title>
        <authorList>
            <person name="Parey E."/>
            <person name="Louis A."/>
            <person name="Montfort J."/>
            <person name="Bouchez O."/>
            <person name="Roques C."/>
            <person name="Iampietro C."/>
            <person name="Lluch J."/>
            <person name="Castinel A."/>
            <person name="Donnadieu C."/>
            <person name="Desvignes T."/>
            <person name="Floi Bucao C."/>
            <person name="Jouanno E."/>
            <person name="Wen M."/>
            <person name="Mejri S."/>
            <person name="Dirks R."/>
            <person name="Jansen H."/>
            <person name="Henkel C."/>
            <person name="Chen W.J."/>
            <person name="Zahm M."/>
            <person name="Cabau C."/>
            <person name="Klopp C."/>
            <person name="Thompson A.W."/>
            <person name="Robinson-Rechavi M."/>
            <person name="Braasch I."/>
            <person name="Lecointre G."/>
            <person name="Bobe J."/>
            <person name="Postlethwait J.H."/>
            <person name="Berthelot C."/>
            <person name="Roest Crollius H."/>
            <person name="Guiguen Y."/>
        </authorList>
    </citation>
    <scope>NUCLEOTIDE SEQUENCE</scope>
    <source>
        <strain evidence="2">Concon-B</strain>
    </source>
</reference>
<dbReference type="Proteomes" id="UP001152803">
    <property type="component" value="Unassembled WGS sequence"/>
</dbReference>
<accession>A0A9Q1CUX3</accession>
<proteinExistence type="predicted"/>
<dbReference type="PANTHER" id="PTHR20908">
    <property type="entry name" value="LD15586P"/>
    <property type="match status" value="1"/>
</dbReference>
<dbReference type="InterPro" id="IPR008547">
    <property type="entry name" value="DUF829_TMEM53"/>
</dbReference>
<sequence>MRSGTKRSIRGQMGTVGSTPAARMARPAALEGASCHRISKGITYYYREPETDVDVGPGAGPRPAAARPLLLLFPWLGARPRALSKYFQAYSQTGCDMLTVETDVSMFLWPRWGLDYGARVLEVLQSERFSARPLLVHSFSIGGYTFTQLLVHLSRDPRRHRCLVERIRGHVYDSLVVGTVERMAASLGKNLFPRWEFLVRWMVMLYFRIFKRYTVDHFAAAIDVFWNSPVAAPALFFFCENDSMCDHEQLETLVEHWRKRGMPVQSRKWAESTHAGHLRRHPEDYRSALDTFLLSLTPLKAKM</sequence>
<comment type="caution">
    <text evidence="2">The sequence shown here is derived from an EMBL/GenBank/DDBJ whole genome shotgun (WGS) entry which is preliminary data.</text>
</comment>
<organism evidence="2 3">
    <name type="scientific">Conger conger</name>
    <name type="common">Conger eel</name>
    <name type="synonym">Muraena conger</name>
    <dbReference type="NCBI Taxonomy" id="82655"/>
    <lineage>
        <taxon>Eukaryota</taxon>
        <taxon>Metazoa</taxon>
        <taxon>Chordata</taxon>
        <taxon>Craniata</taxon>
        <taxon>Vertebrata</taxon>
        <taxon>Euteleostomi</taxon>
        <taxon>Actinopterygii</taxon>
        <taxon>Neopterygii</taxon>
        <taxon>Teleostei</taxon>
        <taxon>Anguilliformes</taxon>
        <taxon>Congridae</taxon>
        <taxon>Conger</taxon>
    </lineage>
</organism>
<dbReference type="PANTHER" id="PTHR20908:SF4">
    <property type="entry name" value="SI:DKEY-5I3.5"/>
    <property type="match status" value="1"/>
</dbReference>
<name>A0A9Q1CUX3_CONCO</name>
<gene>
    <name evidence="2" type="ORF">COCON_G00229200</name>
</gene>
<dbReference type="SUPFAM" id="SSF53474">
    <property type="entry name" value="alpha/beta-Hydrolases"/>
    <property type="match status" value="1"/>
</dbReference>
<keyword evidence="3" id="KW-1185">Reference proteome</keyword>
<dbReference type="Pfam" id="PF05705">
    <property type="entry name" value="DUF829"/>
    <property type="match status" value="1"/>
</dbReference>
<dbReference type="AlphaFoldDB" id="A0A9Q1CUX3"/>
<dbReference type="InterPro" id="IPR029058">
    <property type="entry name" value="AB_hydrolase_fold"/>
</dbReference>
<dbReference type="EMBL" id="JAFJMO010000019">
    <property type="protein sequence ID" value="KAJ8249704.1"/>
    <property type="molecule type" value="Genomic_DNA"/>
</dbReference>
<dbReference type="Gene3D" id="3.40.50.1820">
    <property type="entry name" value="alpha/beta hydrolase"/>
    <property type="match status" value="1"/>
</dbReference>
<evidence type="ECO:0000313" key="2">
    <source>
        <dbReference type="EMBL" id="KAJ8249704.1"/>
    </source>
</evidence>
<dbReference type="GO" id="GO:0017171">
    <property type="term" value="F:serine hydrolase activity"/>
    <property type="evidence" value="ECO:0007669"/>
    <property type="project" value="TreeGrafter"/>
</dbReference>
<feature type="region of interest" description="Disordered" evidence="1">
    <location>
        <begin position="1"/>
        <end position="21"/>
    </location>
</feature>
<evidence type="ECO:0000256" key="1">
    <source>
        <dbReference type="SAM" id="MobiDB-lite"/>
    </source>
</evidence>
<dbReference type="OrthoDB" id="77878at2759"/>
<evidence type="ECO:0000313" key="3">
    <source>
        <dbReference type="Proteomes" id="UP001152803"/>
    </source>
</evidence>